<dbReference type="GO" id="GO:0051301">
    <property type="term" value="P:cell division"/>
    <property type="evidence" value="ECO:0007669"/>
    <property type="project" value="UniProtKB-KW"/>
</dbReference>
<dbReference type="GO" id="GO:0000086">
    <property type="term" value="P:G2/M transition of mitotic cell cycle"/>
    <property type="evidence" value="ECO:0007669"/>
    <property type="project" value="TreeGrafter"/>
</dbReference>
<dbReference type="OrthoDB" id="1732493at2759"/>
<evidence type="ECO:0000256" key="1">
    <source>
        <dbReference type="ARBA" id="ARBA00004123"/>
    </source>
</evidence>
<accession>A0A498S523</accession>
<dbReference type="Proteomes" id="UP000276991">
    <property type="component" value="Unassembled WGS sequence"/>
</dbReference>
<feature type="binding site" evidence="16">
    <location>
        <position position="69"/>
    </location>
    <ligand>
        <name>ATP</name>
        <dbReference type="ChEBI" id="CHEBI:30616"/>
    </ligand>
</feature>
<comment type="catalytic activity">
    <reaction evidence="15">
        <text>[DNA-directed RNA polymerase] + ATP = phospho-[DNA-directed RNA polymerase] + ADP + H(+)</text>
        <dbReference type="Rhea" id="RHEA:10216"/>
        <dbReference type="Rhea" id="RHEA-COMP:11321"/>
        <dbReference type="Rhea" id="RHEA-COMP:11322"/>
        <dbReference type="ChEBI" id="CHEBI:15378"/>
        <dbReference type="ChEBI" id="CHEBI:30616"/>
        <dbReference type="ChEBI" id="CHEBI:43176"/>
        <dbReference type="ChEBI" id="CHEBI:68546"/>
        <dbReference type="ChEBI" id="CHEBI:456216"/>
        <dbReference type="EC" id="2.7.11.23"/>
    </reaction>
</comment>
<dbReference type="GO" id="GO:0005524">
    <property type="term" value="F:ATP binding"/>
    <property type="evidence" value="ECO:0007669"/>
    <property type="project" value="UniProtKB-UniRule"/>
</dbReference>
<evidence type="ECO:0000256" key="8">
    <source>
        <dbReference type="ARBA" id="ARBA00022776"/>
    </source>
</evidence>
<dbReference type="AlphaFoldDB" id="A0A498S523"/>
<protein>
    <recommendedName>
        <fullName evidence="18">Protein kinase domain-containing protein</fullName>
    </recommendedName>
</protein>
<dbReference type="GO" id="GO:0090068">
    <property type="term" value="P:positive regulation of cell cycle process"/>
    <property type="evidence" value="ECO:0007669"/>
    <property type="project" value="UniProtKB-ARBA"/>
</dbReference>
<evidence type="ECO:0000256" key="3">
    <source>
        <dbReference type="ARBA" id="ARBA00022527"/>
    </source>
</evidence>
<evidence type="ECO:0000256" key="12">
    <source>
        <dbReference type="ARBA" id="ARBA00023306"/>
    </source>
</evidence>
<dbReference type="STRING" id="6277.A0A498S523"/>
<keyword evidence="9" id="KW-0418">Kinase</keyword>
<gene>
    <name evidence="19" type="ORF">NAV_LOCUS1527</name>
</gene>
<evidence type="ECO:0000256" key="9">
    <source>
        <dbReference type="ARBA" id="ARBA00022777"/>
    </source>
</evidence>
<dbReference type="InterPro" id="IPR008271">
    <property type="entry name" value="Ser/Thr_kinase_AS"/>
</dbReference>
<keyword evidence="5" id="KW-0132">Cell division</keyword>
<keyword evidence="6" id="KW-0808">Transferase</keyword>
<comment type="similarity">
    <text evidence="2">Belongs to the protein kinase superfamily. CMGC Ser/Thr protein kinase family. CDC2/CDKX subfamily.</text>
</comment>
<keyword evidence="3" id="KW-0723">Serine/threonine-protein kinase</keyword>
<evidence type="ECO:0000256" key="15">
    <source>
        <dbReference type="ARBA" id="ARBA00049280"/>
    </source>
</evidence>
<dbReference type="CDD" id="cd07829">
    <property type="entry name" value="STKc_CDK_like"/>
    <property type="match status" value="1"/>
</dbReference>
<dbReference type="FunFam" id="1.10.510.10:FF:000611">
    <property type="entry name" value="CMGC family protein kinase"/>
    <property type="match status" value="1"/>
</dbReference>
<dbReference type="GO" id="GO:0004693">
    <property type="term" value="F:cyclin-dependent protein serine/threonine kinase activity"/>
    <property type="evidence" value="ECO:0007669"/>
    <property type="project" value="UniProtKB-EC"/>
</dbReference>
<dbReference type="GO" id="GO:0051446">
    <property type="term" value="P:positive regulation of meiotic cell cycle"/>
    <property type="evidence" value="ECO:0007669"/>
    <property type="project" value="UniProtKB-ARBA"/>
</dbReference>
<organism evidence="19 20">
    <name type="scientific">Acanthocheilonema viteae</name>
    <name type="common">Filarial nematode worm</name>
    <name type="synonym">Dipetalonema viteae</name>
    <dbReference type="NCBI Taxonomy" id="6277"/>
    <lineage>
        <taxon>Eukaryota</taxon>
        <taxon>Metazoa</taxon>
        <taxon>Ecdysozoa</taxon>
        <taxon>Nematoda</taxon>
        <taxon>Chromadorea</taxon>
        <taxon>Rhabditida</taxon>
        <taxon>Spirurina</taxon>
        <taxon>Spiruromorpha</taxon>
        <taxon>Filarioidea</taxon>
        <taxon>Onchocercidae</taxon>
        <taxon>Acanthocheilonema</taxon>
    </lineage>
</organism>
<dbReference type="InterPro" id="IPR050108">
    <property type="entry name" value="CDK"/>
</dbReference>
<dbReference type="PROSITE" id="PS50011">
    <property type="entry name" value="PROTEIN_KINASE_DOM"/>
    <property type="match status" value="2"/>
</dbReference>
<comment type="catalytic activity">
    <reaction evidence="14">
        <text>L-seryl-[protein] + ATP = O-phospho-L-seryl-[protein] + ADP + H(+)</text>
        <dbReference type="Rhea" id="RHEA:17989"/>
        <dbReference type="Rhea" id="RHEA-COMP:9863"/>
        <dbReference type="Rhea" id="RHEA-COMP:11604"/>
        <dbReference type="ChEBI" id="CHEBI:15378"/>
        <dbReference type="ChEBI" id="CHEBI:29999"/>
        <dbReference type="ChEBI" id="CHEBI:30616"/>
        <dbReference type="ChEBI" id="CHEBI:83421"/>
        <dbReference type="ChEBI" id="CHEBI:456216"/>
        <dbReference type="EC" id="2.7.11.22"/>
    </reaction>
</comment>
<dbReference type="PROSITE" id="PS00108">
    <property type="entry name" value="PROTEIN_KINASE_ST"/>
    <property type="match status" value="2"/>
</dbReference>
<feature type="region of interest" description="Disordered" evidence="17">
    <location>
        <begin position="641"/>
        <end position="667"/>
    </location>
</feature>
<comment type="subcellular location">
    <subcellularLocation>
        <location evidence="1">Nucleus</location>
    </subcellularLocation>
</comment>
<dbReference type="Gene3D" id="1.10.510.10">
    <property type="entry name" value="Transferase(Phosphotransferase) domain 1"/>
    <property type="match status" value="2"/>
</dbReference>
<evidence type="ECO:0000259" key="18">
    <source>
        <dbReference type="PROSITE" id="PS50011"/>
    </source>
</evidence>
<evidence type="ECO:0000256" key="13">
    <source>
        <dbReference type="ARBA" id="ARBA00047811"/>
    </source>
</evidence>
<evidence type="ECO:0000256" key="7">
    <source>
        <dbReference type="ARBA" id="ARBA00022741"/>
    </source>
</evidence>
<dbReference type="InterPro" id="IPR017441">
    <property type="entry name" value="Protein_kinase_ATP_BS"/>
</dbReference>
<dbReference type="GO" id="GO:0005634">
    <property type="term" value="C:nucleus"/>
    <property type="evidence" value="ECO:0007669"/>
    <property type="project" value="UniProtKB-SubCell"/>
</dbReference>
<evidence type="ECO:0000256" key="14">
    <source>
        <dbReference type="ARBA" id="ARBA00048367"/>
    </source>
</evidence>
<evidence type="ECO:0000256" key="2">
    <source>
        <dbReference type="ARBA" id="ARBA00006485"/>
    </source>
</evidence>
<proteinExistence type="inferred from homology"/>
<keyword evidence="12" id="KW-0131">Cell cycle</keyword>
<evidence type="ECO:0000256" key="11">
    <source>
        <dbReference type="ARBA" id="ARBA00023242"/>
    </source>
</evidence>
<dbReference type="InterPro" id="IPR000719">
    <property type="entry name" value="Prot_kinase_dom"/>
</dbReference>
<dbReference type="FunFam" id="3.30.200.20:FF:000215">
    <property type="entry name" value="Cyclin-dependent kinase 2 (CDK2L)"/>
    <property type="match status" value="1"/>
</dbReference>
<dbReference type="GO" id="GO:0007095">
    <property type="term" value="P:mitotic G2 DNA damage checkpoint signaling"/>
    <property type="evidence" value="ECO:0007669"/>
    <property type="project" value="TreeGrafter"/>
</dbReference>
<keyword evidence="20" id="KW-1185">Reference proteome</keyword>
<sequence>MEVYEGIGAGYVYFASREGCRGRSPALQRMDSGESALQNYSRIEKIGEGTYGVVYKGIDKRSGKLVAMKKIRLENEDEGVPATAIREISLLRELTHPNIVALEEIILEENRLYLIFEFLYMDLKKYIDTVPDCELMSKEQQKSYLYQILQAICFCHQRRVLHRDLKPQNLLVDQNGAIKLADFGLARAIGIPIRAYTHEIVTLWYRAPEVLLGATRYSMGVDIWSIGCIAAEMATKVPLFQGDSEIDQIFRIFRIMSTPTEEMWHGVTQLPDFKMSFPQWKEDGLGKILEPYMDPEGIQILRNMLTYDPAQRISAKQLLKNPYFDDVDRKKLPAGNYDGTLADTEGDLSPPLMVLDTYRSFGLVFKAADIRTGKLVALKCLCFDRTAHGLEPNVVREISIMRELDHPNIVRLEEVIFDETNVHLAFEYLYIDLWKYLKQLPKNIFMERWLQKSFQYQILQGMCYCHQRAILHRDMKPSNLLLNTYGAIKIADFGLAREFTIPIRAYTNQVVTQAYRAPEILLGALRYTTAVDMWSIGCIFAQMATKDVLFPGTSSIDQLREIFSRLKTPTEEIWKGVSELPYYSHIIFPRFEHDHLDNLLSAYLDPIGIAIIRLLLTYDPAKRASAKQLLKHPYYSDVDRSKLPAPDYDGTLQMPSRPRFAHFDEDD</sequence>
<keyword evidence="11" id="KW-0539">Nucleus</keyword>
<dbReference type="Gene3D" id="3.30.200.20">
    <property type="entry name" value="Phosphorylase Kinase, domain 1"/>
    <property type="match status" value="2"/>
</dbReference>
<dbReference type="GO" id="GO:0008353">
    <property type="term" value="F:RNA polymerase II CTD heptapeptide repeat kinase activity"/>
    <property type="evidence" value="ECO:0007669"/>
    <property type="project" value="UniProtKB-EC"/>
</dbReference>
<evidence type="ECO:0000313" key="20">
    <source>
        <dbReference type="Proteomes" id="UP000276991"/>
    </source>
</evidence>
<evidence type="ECO:0000256" key="6">
    <source>
        <dbReference type="ARBA" id="ARBA00022679"/>
    </source>
</evidence>
<name>A0A498S523_ACAVI</name>
<dbReference type="EMBL" id="UPTC01000134">
    <property type="protein sequence ID" value="VBB26697.1"/>
    <property type="molecule type" value="Genomic_DNA"/>
</dbReference>
<keyword evidence="8" id="KW-0498">Mitosis</keyword>
<feature type="domain" description="Protein kinase" evidence="18">
    <location>
        <begin position="350"/>
        <end position="635"/>
    </location>
</feature>
<evidence type="ECO:0000256" key="5">
    <source>
        <dbReference type="ARBA" id="ARBA00022618"/>
    </source>
</evidence>
<dbReference type="Pfam" id="PF00069">
    <property type="entry name" value="Pkinase"/>
    <property type="match status" value="2"/>
</dbReference>
<feature type="domain" description="Protein kinase" evidence="18">
    <location>
        <begin position="40"/>
        <end position="324"/>
    </location>
</feature>
<evidence type="ECO:0000256" key="16">
    <source>
        <dbReference type="PROSITE-ProRule" id="PRU10141"/>
    </source>
</evidence>
<dbReference type="SUPFAM" id="SSF56112">
    <property type="entry name" value="Protein kinase-like (PK-like)"/>
    <property type="match status" value="2"/>
</dbReference>
<comment type="catalytic activity">
    <reaction evidence="13">
        <text>L-threonyl-[protein] + ATP = O-phospho-L-threonyl-[protein] + ADP + H(+)</text>
        <dbReference type="Rhea" id="RHEA:46608"/>
        <dbReference type="Rhea" id="RHEA-COMP:11060"/>
        <dbReference type="Rhea" id="RHEA-COMP:11605"/>
        <dbReference type="ChEBI" id="CHEBI:15378"/>
        <dbReference type="ChEBI" id="CHEBI:30013"/>
        <dbReference type="ChEBI" id="CHEBI:30616"/>
        <dbReference type="ChEBI" id="CHEBI:61977"/>
        <dbReference type="ChEBI" id="CHEBI:456216"/>
        <dbReference type="EC" id="2.7.11.22"/>
    </reaction>
</comment>
<evidence type="ECO:0000313" key="19">
    <source>
        <dbReference type="EMBL" id="VBB26697.1"/>
    </source>
</evidence>
<dbReference type="SMART" id="SM00220">
    <property type="entry name" value="S_TKc"/>
    <property type="match status" value="2"/>
</dbReference>
<dbReference type="InterPro" id="IPR011009">
    <property type="entry name" value="Kinase-like_dom_sf"/>
</dbReference>
<dbReference type="PANTHER" id="PTHR24056:SF334">
    <property type="entry name" value="CYCLIN-DEPENDENT KINASE 1"/>
    <property type="match status" value="1"/>
</dbReference>
<dbReference type="PANTHER" id="PTHR24056">
    <property type="entry name" value="CELL DIVISION PROTEIN KINASE"/>
    <property type="match status" value="1"/>
</dbReference>
<evidence type="ECO:0000256" key="17">
    <source>
        <dbReference type="SAM" id="MobiDB-lite"/>
    </source>
</evidence>
<evidence type="ECO:0000256" key="10">
    <source>
        <dbReference type="ARBA" id="ARBA00022840"/>
    </source>
</evidence>
<keyword evidence="4" id="KW-0597">Phosphoprotein</keyword>
<dbReference type="PROSITE" id="PS00107">
    <property type="entry name" value="PROTEIN_KINASE_ATP"/>
    <property type="match status" value="1"/>
</dbReference>
<keyword evidence="7 16" id="KW-0547">Nucleotide-binding</keyword>
<keyword evidence="10 16" id="KW-0067">ATP-binding</keyword>
<dbReference type="FunFam" id="1.10.510.10:FF:000706">
    <property type="entry name" value="Cyclin-dependent kinase 1"/>
    <property type="match status" value="1"/>
</dbReference>
<evidence type="ECO:0000256" key="4">
    <source>
        <dbReference type="ARBA" id="ARBA00022553"/>
    </source>
</evidence>
<reference evidence="19 20" key="1">
    <citation type="submission" date="2018-08" db="EMBL/GenBank/DDBJ databases">
        <authorList>
            <person name="Laetsch R D."/>
            <person name="Stevens L."/>
            <person name="Kumar S."/>
            <person name="Blaxter L. M."/>
        </authorList>
    </citation>
    <scope>NUCLEOTIDE SEQUENCE [LARGE SCALE GENOMIC DNA]</scope>
</reference>